<gene>
    <name evidence="2" type="ORF">BKP35_03210</name>
</gene>
<feature type="signal peptide" evidence="1">
    <location>
        <begin position="1"/>
        <end position="27"/>
    </location>
</feature>
<dbReference type="OrthoDB" id="2871307at2"/>
<reference evidence="2 3" key="1">
    <citation type="submission" date="2016-10" db="EMBL/GenBank/DDBJ databases">
        <title>Draft genome sequences of four alkaliphilic bacteria belonging to the Anaerobacillus genus.</title>
        <authorList>
            <person name="Bassil N.M."/>
            <person name="Lloyd J.R."/>
        </authorList>
    </citation>
    <scope>NUCLEOTIDE SEQUENCE [LARGE SCALE GENOMIC DNA]</scope>
    <source>
        <strain evidence="2 3">DSM 15340</strain>
    </source>
</reference>
<evidence type="ECO:0000313" key="2">
    <source>
        <dbReference type="EMBL" id="OIJ16006.1"/>
    </source>
</evidence>
<dbReference type="Proteomes" id="UP000180098">
    <property type="component" value="Unassembled WGS sequence"/>
</dbReference>
<feature type="chain" id="PRO_5010226054" description="DUF4142 domain-containing protein" evidence="1">
    <location>
        <begin position="28"/>
        <end position="154"/>
    </location>
</feature>
<dbReference type="AlphaFoldDB" id="A0A1S2LUI2"/>
<dbReference type="RefSeq" id="WP_071311931.1">
    <property type="nucleotide sequence ID" value="NZ_MLQQ01000001.1"/>
</dbReference>
<evidence type="ECO:0000256" key="1">
    <source>
        <dbReference type="SAM" id="SignalP"/>
    </source>
</evidence>
<keyword evidence="3" id="KW-1185">Reference proteome</keyword>
<dbReference type="EMBL" id="MLQQ01000001">
    <property type="protein sequence ID" value="OIJ16006.1"/>
    <property type="molecule type" value="Genomic_DNA"/>
</dbReference>
<name>A0A1S2LUI2_9BACI</name>
<accession>A0A1S2LUI2</accession>
<proteinExistence type="predicted"/>
<organism evidence="2 3">
    <name type="scientific">Anaerobacillus arseniciselenatis</name>
    <dbReference type="NCBI Taxonomy" id="85682"/>
    <lineage>
        <taxon>Bacteria</taxon>
        <taxon>Bacillati</taxon>
        <taxon>Bacillota</taxon>
        <taxon>Bacilli</taxon>
        <taxon>Bacillales</taxon>
        <taxon>Bacillaceae</taxon>
        <taxon>Anaerobacillus</taxon>
    </lineage>
</organism>
<protein>
    <recommendedName>
        <fullName evidence="4">DUF4142 domain-containing protein</fullName>
    </recommendedName>
</protein>
<evidence type="ECO:0008006" key="4">
    <source>
        <dbReference type="Google" id="ProtNLM"/>
    </source>
</evidence>
<sequence>MKCFQQKVIFSIVIATMLFSLTSVAFANPEGTQDDASTHFERVSYEQKAIRPHFNFYYQLLAEKYAPKHVKVWNEVLKDRDALLKKYREVKKAGKELEDFYDEEWLKEHSEIHQQFLEAVEKRDDDKLKEIVPRVIDHQKELNAMLKKRLKEIK</sequence>
<evidence type="ECO:0000313" key="3">
    <source>
        <dbReference type="Proteomes" id="UP000180098"/>
    </source>
</evidence>
<comment type="caution">
    <text evidence="2">The sequence shown here is derived from an EMBL/GenBank/DDBJ whole genome shotgun (WGS) entry which is preliminary data.</text>
</comment>
<keyword evidence="1" id="KW-0732">Signal</keyword>